<keyword evidence="2" id="KW-1185">Reference proteome</keyword>
<reference evidence="1" key="1">
    <citation type="submission" date="2020-11" db="EMBL/GenBank/DDBJ databases">
        <authorList>
            <consortium name="DOE Joint Genome Institute"/>
            <person name="Ahrendt S."/>
            <person name="Riley R."/>
            <person name="Andreopoulos W."/>
            <person name="Labutti K."/>
            <person name="Pangilinan J."/>
            <person name="Ruiz-Duenas F.J."/>
            <person name="Barrasa J.M."/>
            <person name="Sanchez-Garcia M."/>
            <person name="Camarero S."/>
            <person name="Miyauchi S."/>
            <person name="Serrano A."/>
            <person name="Linde D."/>
            <person name="Babiker R."/>
            <person name="Drula E."/>
            <person name="Ayuso-Fernandez I."/>
            <person name="Pacheco R."/>
            <person name="Padilla G."/>
            <person name="Ferreira P."/>
            <person name="Barriuso J."/>
            <person name="Kellner H."/>
            <person name="Castanera R."/>
            <person name="Alfaro M."/>
            <person name="Ramirez L."/>
            <person name="Pisabarro A.G."/>
            <person name="Kuo A."/>
            <person name="Tritt A."/>
            <person name="Lipzen A."/>
            <person name="He G."/>
            <person name="Yan M."/>
            <person name="Ng V."/>
            <person name="Cullen D."/>
            <person name="Martin F."/>
            <person name="Rosso M.-N."/>
            <person name="Henrissat B."/>
            <person name="Hibbett D."/>
            <person name="Martinez A.T."/>
            <person name="Grigoriev I.V."/>
        </authorList>
    </citation>
    <scope>NUCLEOTIDE SEQUENCE</scope>
    <source>
        <strain evidence="1">AH 40177</strain>
    </source>
</reference>
<sequence length="263" mass="29830">MSNVFKGEKPVTEKKYLINSSLGSVVNVLDLPELEPGKYLHGDTQALEFDVERMRCGEIIGEIRSGTPPCPSKLADLDHLAFEFQAVLDCYEVDHIPINSMVKRANRIRLYREGILSIKAHIRRLSEDVLGEIFKLICCDHVESNRIGYPRMQTLMVSQGQLGYPMVHLFIKRSGFHPLNFKLSGRATPINDIFGFFSSETTNRWRSAIFDKGTDAIFLSMFKGDNSQSCAVSKYPSPTFSHPTMNIRSPVLDCARWYLMWSG</sequence>
<evidence type="ECO:0000313" key="1">
    <source>
        <dbReference type="EMBL" id="KAF9073939.1"/>
    </source>
</evidence>
<gene>
    <name evidence="1" type="ORF">BDP27DRAFT_1416636</name>
</gene>
<dbReference type="AlphaFoldDB" id="A0A9P5UCA8"/>
<evidence type="ECO:0000313" key="2">
    <source>
        <dbReference type="Proteomes" id="UP000772434"/>
    </source>
</evidence>
<dbReference type="OrthoDB" id="3365698at2759"/>
<protein>
    <submittedName>
        <fullName evidence="1">Uncharacterized protein</fullName>
    </submittedName>
</protein>
<accession>A0A9P5UCA8</accession>
<organism evidence="1 2">
    <name type="scientific">Rhodocollybia butyracea</name>
    <dbReference type="NCBI Taxonomy" id="206335"/>
    <lineage>
        <taxon>Eukaryota</taxon>
        <taxon>Fungi</taxon>
        <taxon>Dikarya</taxon>
        <taxon>Basidiomycota</taxon>
        <taxon>Agaricomycotina</taxon>
        <taxon>Agaricomycetes</taxon>
        <taxon>Agaricomycetidae</taxon>
        <taxon>Agaricales</taxon>
        <taxon>Marasmiineae</taxon>
        <taxon>Omphalotaceae</taxon>
        <taxon>Rhodocollybia</taxon>
    </lineage>
</organism>
<comment type="caution">
    <text evidence="1">The sequence shown here is derived from an EMBL/GenBank/DDBJ whole genome shotgun (WGS) entry which is preliminary data.</text>
</comment>
<dbReference type="EMBL" id="JADNRY010000015">
    <property type="protein sequence ID" value="KAF9073939.1"/>
    <property type="molecule type" value="Genomic_DNA"/>
</dbReference>
<proteinExistence type="predicted"/>
<name>A0A9P5UCA8_9AGAR</name>
<dbReference type="Proteomes" id="UP000772434">
    <property type="component" value="Unassembled WGS sequence"/>
</dbReference>